<organism evidence="2 3">
    <name type="scientific">Sphingomonas oligophenolica</name>
    <dbReference type="NCBI Taxonomy" id="301154"/>
    <lineage>
        <taxon>Bacteria</taxon>
        <taxon>Pseudomonadati</taxon>
        <taxon>Pseudomonadota</taxon>
        <taxon>Alphaproteobacteria</taxon>
        <taxon>Sphingomonadales</taxon>
        <taxon>Sphingomonadaceae</taxon>
        <taxon>Sphingomonas</taxon>
    </lineage>
</organism>
<dbReference type="EMBL" id="RCZK01000033">
    <property type="protein sequence ID" value="TPG04337.1"/>
    <property type="molecule type" value="Genomic_DNA"/>
</dbReference>
<dbReference type="GO" id="GO:0003676">
    <property type="term" value="F:nucleic acid binding"/>
    <property type="evidence" value="ECO:0007669"/>
    <property type="project" value="InterPro"/>
</dbReference>
<protein>
    <submittedName>
        <fullName evidence="2">HNH endonuclease</fullName>
    </submittedName>
</protein>
<dbReference type="RefSeq" id="WP_425326471.1">
    <property type="nucleotide sequence ID" value="NZ_RCZK01000033.1"/>
</dbReference>
<keyword evidence="2" id="KW-0255">Endonuclease</keyword>
<name>A0A502BU05_9SPHN</name>
<evidence type="ECO:0000313" key="2">
    <source>
        <dbReference type="EMBL" id="TPG04337.1"/>
    </source>
</evidence>
<dbReference type="GO" id="GO:0004519">
    <property type="term" value="F:endonuclease activity"/>
    <property type="evidence" value="ECO:0007669"/>
    <property type="project" value="UniProtKB-KW"/>
</dbReference>
<reference evidence="2 3" key="1">
    <citation type="journal article" date="2019" name="Environ. Microbiol.">
        <title>Species interactions and distinct microbial communities in high Arctic permafrost affected cryosols are associated with the CH4 and CO2 gas fluxes.</title>
        <authorList>
            <person name="Altshuler I."/>
            <person name="Hamel J."/>
            <person name="Turney S."/>
            <person name="Magnuson E."/>
            <person name="Levesque R."/>
            <person name="Greer C."/>
            <person name="Whyte L.G."/>
        </authorList>
    </citation>
    <scope>NUCLEOTIDE SEQUENCE [LARGE SCALE GENOMIC DNA]</scope>
    <source>
        <strain evidence="2 3">S5.1</strain>
    </source>
</reference>
<keyword evidence="3" id="KW-1185">Reference proteome</keyword>
<keyword evidence="2" id="KW-0378">Hydrolase</keyword>
<dbReference type="Pfam" id="PF01844">
    <property type="entry name" value="HNH"/>
    <property type="match status" value="1"/>
</dbReference>
<accession>A0A502BU05</accession>
<dbReference type="InterPro" id="IPR003615">
    <property type="entry name" value="HNH_nuc"/>
</dbReference>
<dbReference type="CDD" id="cd00085">
    <property type="entry name" value="HNHc"/>
    <property type="match status" value="1"/>
</dbReference>
<sequence>MPNTRKILDVCFNSQSGRCHYCRTPMWRGSPADFATVHAISLASAGQLQATAEHLIPRSEGGPNTAANIVAACRYCNTHRHKARAALLPEMYLRKVRKRLLSGKWHRMLLTSVESG</sequence>
<gene>
    <name evidence="2" type="ORF">EAH84_15490</name>
</gene>
<evidence type="ECO:0000259" key="1">
    <source>
        <dbReference type="Pfam" id="PF01844"/>
    </source>
</evidence>
<comment type="caution">
    <text evidence="2">The sequence shown here is derived from an EMBL/GenBank/DDBJ whole genome shotgun (WGS) entry which is preliminary data.</text>
</comment>
<dbReference type="AlphaFoldDB" id="A0A502BU05"/>
<dbReference type="GO" id="GO:0008270">
    <property type="term" value="F:zinc ion binding"/>
    <property type="evidence" value="ECO:0007669"/>
    <property type="project" value="InterPro"/>
</dbReference>
<dbReference type="Proteomes" id="UP000318413">
    <property type="component" value="Unassembled WGS sequence"/>
</dbReference>
<proteinExistence type="predicted"/>
<feature type="domain" description="HNH" evidence="1">
    <location>
        <begin position="49"/>
        <end position="82"/>
    </location>
</feature>
<evidence type="ECO:0000313" key="3">
    <source>
        <dbReference type="Proteomes" id="UP000318413"/>
    </source>
</evidence>
<dbReference type="InterPro" id="IPR002711">
    <property type="entry name" value="HNH"/>
</dbReference>
<keyword evidence="2" id="KW-0540">Nuclease</keyword>
<dbReference type="Gene3D" id="1.10.30.50">
    <property type="match status" value="1"/>
</dbReference>